<dbReference type="WBParaSite" id="PEQ_0000172201-mRNA-1">
    <property type="protein sequence ID" value="PEQ_0000172201-mRNA-1"/>
    <property type="gene ID" value="PEQ_0000172201"/>
</dbReference>
<dbReference type="Proteomes" id="UP000887564">
    <property type="component" value="Unplaced"/>
</dbReference>
<reference evidence="2" key="1">
    <citation type="submission" date="2022-11" db="UniProtKB">
        <authorList>
            <consortium name="WormBaseParasite"/>
        </authorList>
    </citation>
    <scope>IDENTIFICATION</scope>
</reference>
<evidence type="ECO:0000313" key="2">
    <source>
        <dbReference type="WBParaSite" id="PEQ_0000172201-mRNA-1"/>
    </source>
</evidence>
<keyword evidence="1" id="KW-1185">Reference proteome</keyword>
<dbReference type="AlphaFoldDB" id="A0A914RIV9"/>
<evidence type="ECO:0000313" key="1">
    <source>
        <dbReference type="Proteomes" id="UP000887564"/>
    </source>
</evidence>
<sequence>MNLILFQGLCIKIKDSKFANEREQSTTNETIDDNDPQNYFIIGGDRQMSSANDYVPSVSLRIEAEPDDFERYLFQSDDQPAQIAV</sequence>
<name>A0A914RIV9_PAREQ</name>
<proteinExistence type="predicted"/>
<protein>
    <submittedName>
        <fullName evidence="2">Uncharacterized protein</fullName>
    </submittedName>
</protein>
<accession>A0A914RIV9</accession>
<organism evidence="1 2">
    <name type="scientific">Parascaris equorum</name>
    <name type="common">Equine roundworm</name>
    <dbReference type="NCBI Taxonomy" id="6256"/>
    <lineage>
        <taxon>Eukaryota</taxon>
        <taxon>Metazoa</taxon>
        <taxon>Ecdysozoa</taxon>
        <taxon>Nematoda</taxon>
        <taxon>Chromadorea</taxon>
        <taxon>Rhabditida</taxon>
        <taxon>Spirurina</taxon>
        <taxon>Ascaridomorpha</taxon>
        <taxon>Ascaridoidea</taxon>
        <taxon>Ascarididae</taxon>
        <taxon>Parascaris</taxon>
    </lineage>
</organism>